<sequence>MKFLIYNSIFVFIEQTSIIGFVDDIVRNDNFTDLQNTESFSLLTSNPNEKSSNNEIEHNISITNFVDNIVKNDNFTDLQNTRSFSLLTSNPDEQNIIDLNEYSSSLSEFDDSDKDKDWVVENKQKNSISLDSSVGEDDNNYLESIEDVTNHHPKLANIDLTTTNAAIGESYQNSKGHNIDKRKLQPSCNSKCKYKCSSKLNEEQREQILQNYWKMGDLTRQRAFIVKSTTTIEPKHQVCKLFFMATLNIGDRTIRTALKKGGYNKEYVEGELRGNHGKQKKLSPDIVTLVTNHINEFPRVESHYLRKQTTRQYIDGALTIAEMYRLFVKKCEDDGKVACKFSTYSYIFNTHFNIGFFLPKKDQCAFCETFNNSNENDKLKILNEKHQHQLETELSRNEKQNDKNLAKTNKEKIIVACYDLQSILTTPSAQVSNFYYSRKFATYNLTIYNMGISEAHCYLWNEDQAKRGANEIATYVIFYSDNCSGQQKNKFMATLYLYAVTYLSISSITHKYLIVGHTQNEGDSVHSVIEKQKTRLLKSGSIYSPQQWNTLGQKIVWKDVKVLKVSKEHPDRLFYKTSYEEQDFGEIIVMNKTRNAKRKSGDLEHRRAHG</sequence>
<evidence type="ECO:0000313" key="2">
    <source>
        <dbReference type="EMBL" id="KAF0705905.1"/>
    </source>
</evidence>
<feature type="domain" description="DUF7869" evidence="1">
    <location>
        <begin position="469"/>
        <end position="532"/>
    </location>
</feature>
<comment type="caution">
    <text evidence="2">The sequence shown here is derived from an EMBL/GenBank/DDBJ whole genome shotgun (WGS) entry which is preliminary data.</text>
</comment>
<reference evidence="2 3" key="1">
    <citation type="submission" date="2019-08" db="EMBL/GenBank/DDBJ databases">
        <title>Whole genome of Aphis craccivora.</title>
        <authorList>
            <person name="Voronova N.V."/>
            <person name="Shulinski R.S."/>
            <person name="Bandarenka Y.V."/>
            <person name="Zhorov D.G."/>
            <person name="Warner D."/>
        </authorList>
    </citation>
    <scope>NUCLEOTIDE SEQUENCE [LARGE SCALE GENOMIC DNA]</scope>
    <source>
        <strain evidence="2">180601</strain>
        <tissue evidence="2">Whole Body</tissue>
    </source>
</reference>
<dbReference type="InterPro" id="IPR057191">
    <property type="entry name" value="DUF7869"/>
</dbReference>
<dbReference type="Proteomes" id="UP000478052">
    <property type="component" value="Unassembled WGS sequence"/>
</dbReference>
<organism evidence="2 3">
    <name type="scientific">Aphis craccivora</name>
    <name type="common">Cowpea aphid</name>
    <dbReference type="NCBI Taxonomy" id="307492"/>
    <lineage>
        <taxon>Eukaryota</taxon>
        <taxon>Metazoa</taxon>
        <taxon>Ecdysozoa</taxon>
        <taxon>Arthropoda</taxon>
        <taxon>Hexapoda</taxon>
        <taxon>Insecta</taxon>
        <taxon>Pterygota</taxon>
        <taxon>Neoptera</taxon>
        <taxon>Paraneoptera</taxon>
        <taxon>Hemiptera</taxon>
        <taxon>Sternorrhyncha</taxon>
        <taxon>Aphidomorpha</taxon>
        <taxon>Aphidoidea</taxon>
        <taxon>Aphididae</taxon>
        <taxon>Aphidini</taxon>
        <taxon>Aphis</taxon>
        <taxon>Aphis</taxon>
    </lineage>
</organism>
<keyword evidence="3" id="KW-1185">Reference proteome</keyword>
<feature type="non-terminal residue" evidence="2">
    <location>
        <position position="610"/>
    </location>
</feature>
<evidence type="ECO:0000313" key="3">
    <source>
        <dbReference type="Proteomes" id="UP000478052"/>
    </source>
</evidence>
<dbReference type="AlphaFoldDB" id="A0A6G0VTC5"/>
<dbReference type="EMBL" id="VUJU01013105">
    <property type="protein sequence ID" value="KAF0705905.1"/>
    <property type="molecule type" value="Genomic_DNA"/>
</dbReference>
<protein>
    <recommendedName>
        <fullName evidence="1">DUF7869 domain-containing protein</fullName>
    </recommendedName>
</protein>
<dbReference type="OrthoDB" id="6629246at2759"/>
<gene>
    <name evidence="2" type="ORF">FWK35_00031439</name>
</gene>
<accession>A0A6G0VTC5</accession>
<dbReference type="PANTHER" id="PTHR10773:SF19">
    <property type="match status" value="1"/>
</dbReference>
<dbReference type="Pfam" id="PF25273">
    <property type="entry name" value="DUF7869"/>
    <property type="match status" value="1"/>
</dbReference>
<dbReference type="PANTHER" id="PTHR10773">
    <property type="entry name" value="DNA-DIRECTED RNA POLYMERASES I, II, AND III SUBUNIT RPABC2"/>
    <property type="match status" value="1"/>
</dbReference>
<proteinExistence type="predicted"/>
<evidence type="ECO:0000259" key="1">
    <source>
        <dbReference type="Pfam" id="PF25273"/>
    </source>
</evidence>
<name>A0A6G0VTC5_APHCR</name>